<accession>A0A4D4MBC5</accession>
<evidence type="ECO:0000313" key="20">
    <source>
        <dbReference type="Proteomes" id="UP000299211"/>
    </source>
</evidence>
<dbReference type="UniPathway" id="UPA00049">
    <property type="reaction ID" value="UER00062"/>
</dbReference>
<dbReference type="STRING" id="33903.AQJ43_28905"/>
<dbReference type="GeneID" id="41537956"/>
<dbReference type="UniPathway" id="UPA00048">
    <property type="reaction ID" value="UER00073"/>
</dbReference>
<name>A0A4D4MBC5_STRAX</name>
<organism evidence="18 21">
    <name type="scientific">Streptomyces avermitilis</name>
    <dbReference type="NCBI Taxonomy" id="33903"/>
    <lineage>
        <taxon>Bacteria</taxon>
        <taxon>Bacillati</taxon>
        <taxon>Actinomycetota</taxon>
        <taxon>Actinomycetes</taxon>
        <taxon>Kitasatosporales</taxon>
        <taxon>Streptomycetaceae</taxon>
        <taxon>Streptomyces</taxon>
    </lineage>
</organism>
<evidence type="ECO:0000256" key="7">
    <source>
        <dbReference type="ARBA" id="ARBA00022576"/>
    </source>
</evidence>
<dbReference type="Proteomes" id="UP000299211">
    <property type="component" value="Unassembled WGS sequence"/>
</dbReference>
<dbReference type="PROSITE" id="PS00770">
    <property type="entry name" value="AA_TRANSFER_CLASS_4"/>
    <property type="match status" value="1"/>
</dbReference>
<reference evidence="19 20" key="1">
    <citation type="submission" date="2019-04" db="EMBL/GenBank/DDBJ databases">
        <title>Draft genome sequences of Streptomyces avermitilis ATCC 31267.</title>
        <authorList>
            <person name="Komaki H."/>
            <person name="Tamura T."/>
            <person name="Hosoyama A."/>
        </authorList>
    </citation>
    <scope>NUCLEOTIDE SEQUENCE [LARGE SCALE GENOMIC DNA]</scope>
    <source>
        <strain evidence="19 20">ATCC 31267</strain>
    </source>
</reference>
<evidence type="ECO:0000256" key="15">
    <source>
        <dbReference type="RuleBase" id="RU004106"/>
    </source>
</evidence>
<dbReference type="PANTHER" id="PTHR42743">
    <property type="entry name" value="AMINO-ACID AMINOTRANSFERASE"/>
    <property type="match status" value="1"/>
</dbReference>
<evidence type="ECO:0000256" key="17">
    <source>
        <dbReference type="SAM" id="MobiDB-lite"/>
    </source>
</evidence>
<evidence type="ECO:0000256" key="12">
    <source>
        <dbReference type="ARBA" id="ARBA00048212"/>
    </source>
</evidence>
<protein>
    <recommendedName>
        <fullName evidence="6">branched-chain-amino-acid transaminase</fullName>
        <ecNumber evidence="6">2.6.1.42</ecNumber>
    </recommendedName>
</protein>
<comment type="catalytic activity">
    <reaction evidence="14">
        <text>L-leucine + 2-oxoglutarate = 4-methyl-2-oxopentanoate + L-glutamate</text>
        <dbReference type="Rhea" id="RHEA:18321"/>
        <dbReference type="ChEBI" id="CHEBI:16810"/>
        <dbReference type="ChEBI" id="CHEBI:17865"/>
        <dbReference type="ChEBI" id="CHEBI:29985"/>
        <dbReference type="ChEBI" id="CHEBI:57427"/>
        <dbReference type="EC" id="2.6.1.42"/>
    </reaction>
</comment>
<dbReference type="EC" id="2.6.1.42" evidence="6"/>
<evidence type="ECO:0000313" key="19">
    <source>
        <dbReference type="EMBL" id="GDY79476.1"/>
    </source>
</evidence>
<dbReference type="InterPro" id="IPR043131">
    <property type="entry name" value="BCAT-like_N"/>
</dbReference>
<dbReference type="InterPro" id="IPR050571">
    <property type="entry name" value="Class-IV_PLP-Dep_Aminotrnsfr"/>
</dbReference>
<dbReference type="GO" id="GO:0009098">
    <property type="term" value="P:L-leucine biosynthetic process"/>
    <property type="evidence" value="ECO:0007669"/>
    <property type="project" value="UniProtKB-UniPathway"/>
</dbReference>
<sequence length="314" mass="33818">MVTTRASHTTVMDGLWQERDLPFGSNSVQHGTAVFEGIRMYTTPAGPVLFRLDAHLERLLDSAALLGIPHAYDLAALRRHVRDAAAGSGLDNAYVRPVLYTREPRLGVNLRDFHFTLGTEIWALPPDDTPSRPVRVTVSPWRRPSQLTFPVRAKATGTYVVSALARTRAAADGFDDAIQLDPNSGRVAESTIANVFLVRDGRLVTPWLEDSVLAGITRDTVLTLAGDLGIETAEAPVQPGELLAADEVFLTGTASGLVSVAGLDTHTYAAGRPVTDALSRAYREAVLGDGPHRPSWLTPVSRPTPSTSRLRGVS</sequence>
<comment type="cofactor">
    <cofactor evidence="1 16">
        <name>pyridoxal 5'-phosphate</name>
        <dbReference type="ChEBI" id="CHEBI:597326"/>
    </cofactor>
</comment>
<dbReference type="Gene3D" id="3.20.10.10">
    <property type="entry name" value="D-amino Acid Aminotransferase, subunit A, domain 2"/>
    <property type="match status" value="1"/>
</dbReference>
<comment type="similarity">
    <text evidence="5 15">Belongs to the class-IV pyridoxal-phosphate-dependent aminotransferase family.</text>
</comment>
<evidence type="ECO:0000256" key="3">
    <source>
        <dbReference type="ARBA" id="ARBA00004931"/>
    </source>
</evidence>
<dbReference type="InterPro" id="IPR043132">
    <property type="entry name" value="BCAT-like_C"/>
</dbReference>
<dbReference type="FunFam" id="3.20.10.10:FF:000002">
    <property type="entry name" value="D-alanine aminotransferase"/>
    <property type="match status" value="1"/>
</dbReference>
<dbReference type="RefSeq" id="WP_197586431.1">
    <property type="nucleotide sequence ID" value="NZ_BAABTN010000011.1"/>
</dbReference>
<dbReference type="UniPathway" id="UPA00047">
    <property type="reaction ID" value="UER00058"/>
</dbReference>
<dbReference type="SUPFAM" id="SSF56752">
    <property type="entry name" value="D-aminoacid aminotransferase-like PLP-dependent enzymes"/>
    <property type="match status" value="1"/>
</dbReference>
<proteinExistence type="inferred from homology"/>
<evidence type="ECO:0000256" key="1">
    <source>
        <dbReference type="ARBA" id="ARBA00001933"/>
    </source>
</evidence>
<evidence type="ECO:0000256" key="2">
    <source>
        <dbReference type="ARBA" id="ARBA00004824"/>
    </source>
</evidence>
<feature type="region of interest" description="Disordered" evidence="17">
    <location>
        <begin position="292"/>
        <end position="314"/>
    </location>
</feature>
<evidence type="ECO:0000313" key="21">
    <source>
        <dbReference type="Proteomes" id="UP000302139"/>
    </source>
</evidence>
<evidence type="ECO:0000256" key="6">
    <source>
        <dbReference type="ARBA" id="ARBA00013053"/>
    </source>
</evidence>
<evidence type="ECO:0000256" key="4">
    <source>
        <dbReference type="ARBA" id="ARBA00005072"/>
    </source>
</evidence>
<comment type="catalytic activity">
    <reaction evidence="13">
        <text>L-isoleucine + 2-oxoglutarate = (S)-3-methyl-2-oxopentanoate + L-glutamate</text>
        <dbReference type="Rhea" id="RHEA:24801"/>
        <dbReference type="ChEBI" id="CHEBI:16810"/>
        <dbReference type="ChEBI" id="CHEBI:29985"/>
        <dbReference type="ChEBI" id="CHEBI:35146"/>
        <dbReference type="ChEBI" id="CHEBI:58045"/>
        <dbReference type="EC" id="2.6.1.42"/>
    </reaction>
</comment>
<keyword evidence="10 16" id="KW-0663">Pyridoxal phosphate</keyword>
<dbReference type="Pfam" id="PF01063">
    <property type="entry name" value="Aminotran_4"/>
    <property type="match status" value="1"/>
</dbReference>
<dbReference type="AlphaFoldDB" id="A0A4D4MBC5"/>
<keyword evidence="9 18" id="KW-0808">Transferase</keyword>
<dbReference type="EMBL" id="BJHX01000002">
    <property type="protein sequence ID" value="GDY69222.1"/>
    <property type="molecule type" value="Genomic_DNA"/>
</dbReference>
<gene>
    <name evidence="18" type="ORF">SAV14893_086150</name>
    <name evidence="19" type="ORF">SAV31267_089610</name>
</gene>
<comment type="pathway">
    <text evidence="3">Amino-acid biosynthesis; L-valine biosynthesis; L-valine from pyruvate: step 4/4.</text>
</comment>
<comment type="caution">
    <text evidence="18">The sequence shown here is derived from an EMBL/GenBank/DDBJ whole genome shotgun (WGS) entry which is preliminary data.</text>
</comment>
<evidence type="ECO:0000256" key="8">
    <source>
        <dbReference type="ARBA" id="ARBA00022605"/>
    </source>
</evidence>
<evidence type="ECO:0000256" key="14">
    <source>
        <dbReference type="ARBA" id="ARBA00049229"/>
    </source>
</evidence>
<evidence type="ECO:0000256" key="5">
    <source>
        <dbReference type="ARBA" id="ARBA00009320"/>
    </source>
</evidence>
<evidence type="ECO:0000256" key="16">
    <source>
        <dbReference type="RuleBase" id="RU004516"/>
    </source>
</evidence>
<dbReference type="GO" id="GO:0009097">
    <property type="term" value="P:isoleucine biosynthetic process"/>
    <property type="evidence" value="ECO:0007669"/>
    <property type="project" value="UniProtKB-UniPathway"/>
</dbReference>
<dbReference type="InterPro" id="IPR033939">
    <property type="entry name" value="BCAT_family"/>
</dbReference>
<feature type="compositionally biased region" description="Polar residues" evidence="17">
    <location>
        <begin position="301"/>
        <end position="314"/>
    </location>
</feature>
<evidence type="ECO:0000256" key="13">
    <source>
        <dbReference type="ARBA" id="ARBA00048798"/>
    </source>
</evidence>
<comment type="pathway">
    <text evidence="2">Amino-acid biosynthesis; L-isoleucine biosynthesis; L-isoleucine from 2-oxobutanoate: step 4/4.</text>
</comment>
<keyword evidence="11" id="KW-0100">Branched-chain amino acid biosynthesis</keyword>
<evidence type="ECO:0000256" key="10">
    <source>
        <dbReference type="ARBA" id="ARBA00022898"/>
    </source>
</evidence>
<keyword evidence="8" id="KW-0028">Amino-acid biosynthesis</keyword>
<dbReference type="InterPro" id="IPR036038">
    <property type="entry name" value="Aminotransferase-like"/>
</dbReference>
<evidence type="ECO:0000256" key="11">
    <source>
        <dbReference type="ARBA" id="ARBA00023304"/>
    </source>
</evidence>
<dbReference type="GO" id="GO:0009099">
    <property type="term" value="P:L-valine biosynthetic process"/>
    <property type="evidence" value="ECO:0007669"/>
    <property type="project" value="UniProtKB-UniPathway"/>
</dbReference>
<dbReference type="CDD" id="cd01557">
    <property type="entry name" value="BCAT_beta_family"/>
    <property type="match status" value="1"/>
</dbReference>
<dbReference type="PANTHER" id="PTHR42743:SF11">
    <property type="entry name" value="AMINODEOXYCHORISMATE LYASE"/>
    <property type="match status" value="1"/>
</dbReference>
<comment type="pathway">
    <text evidence="4">Amino-acid biosynthesis; L-leucine biosynthesis; L-leucine from 3-methyl-2-oxobutanoate: step 4/4.</text>
</comment>
<dbReference type="InterPro" id="IPR001544">
    <property type="entry name" value="Aminotrans_IV"/>
</dbReference>
<evidence type="ECO:0000256" key="9">
    <source>
        <dbReference type="ARBA" id="ARBA00022679"/>
    </source>
</evidence>
<dbReference type="Gene3D" id="3.30.470.10">
    <property type="match status" value="1"/>
</dbReference>
<dbReference type="InterPro" id="IPR018300">
    <property type="entry name" value="Aminotrans_IV_CS"/>
</dbReference>
<dbReference type="EMBL" id="BJHY01000002">
    <property type="protein sequence ID" value="GDY79476.1"/>
    <property type="molecule type" value="Genomic_DNA"/>
</dbReference>
<dbReference type="GO" id="GO:0004084">
    <property type="term" value="F:branched-chain-amino-acid transaminase activity"/>
    <property type="evidence" value="ECO:0007669"/>
    <property type="project" value="UniProtKB-EC"/>
</dbReference>
<evidence type="ECO:0000313" key="18">
    <source>
        <dbReference type="EMBL" id="GDY69222.1"/>
    </source>
</evidence>
<comment type="catalytic activity">
    <reaction evidence="12">
        <text>L-valine + 2-oxoglutarate = 3-methyl-2-oxobutanoate + L-glutamate</text>
        <dbReference type="Rhea" id="RHEA:24813"/>
        <dbReference type="ChEBI" id="CHEBI:11851"/>
        <dbReference type="ChEBI" id="CHEBI:16810"/>
        <dbReference type="ChEBI" id="CHEBI:29985"/>
        <dbReference type="ChEBI" id="CHEBI:57762"/>
        <dbReference type="EC" id="2.6.1.42"/>
    </reaction>
</comment>
<dbReference type="Proteomes" id="UP000302139">
    <property type="component" value="Unassembled WGS sequence"/>
</dbReference>
<reference evidence="18 21" key="2">
    <citation type="submission" date="2019-04" db="EMBL/GenBank/DDBJ databases">
        <title>Draft genome sequences of Streptomyces avermitilis NBRC 14893.</title>
        <authorList>
            <person name="Komaki H."/>
            <person name="Tamura T."/>
            <person name="Hosoyama A."/>
        </authorList>
    </citation>
    <scope>NUCLEOTIDE SEQUENCE [LARGE SCALE GENOMIC DNA]</scope>
    <source>
        <strain evidence="18 21">NBRC 14893</strain>
    </source>
</reference>
<keyword evidence="7 18" id="KW-0032">Aminotransferase</keyword>